<gene>
    <name evidence="1" type="ORF">TELCIR_07274</name>
</gene>
<proteinExistence type="predicted"/>
<evidence type="ECO:0000313" key="2">
    <source>
        <dbReference type="Proteomes" id="UP000230423"/>
    </source>
</evidence>
<dbReference type="AlphaFoldDB" id="A0A2G9UKQ0"/>
<dbReference type="Proteomes" id="UP000230423">
    <property type="component" value="Unassembled WGS sequence"/>
</dbReference>
<name>A0A2G9UKQ0_TELCI</name>
<protein>
    <submittedName>
        <fullName evidence="1">Uncharacterized protein</fullName>
    </submittedName>
</protein>
<reference evidence="1 2" key="1">
    <citation type="submission" date="2015-09" db="EMBL/GenBank/DDBJ databases">
        <title>Draft genome of the parasitic nematode Teladorsagia circumcincta isolate WARC Sus (inbred).</title>
        <authorList>
            <person name="Mitreva M."/>
        </authorList>
    </citation>
    <scope>NUCLEOTIDE SEQUENCE [LARGE SCALE GENOMIC DNA]</scope>
    <source>
        <strain evidence="1 2">S</strain>
    </source>
</reference>
<sequence length="141" mass="16048">MGNWLQWSSSAKKESIYALYHRNINARISLDEVVYESGTGRPDYPVSQNRVAILRQRFAREYNVMKLLTRPYVSAEAESDYFASKNVSGLEQMREEEKARAEASRMPGKVGLYFSVISTTVARKVFAGMVSAFSVLPRIRI</sequence>
<evidence type="ECO:0000313" key="1">
    <source>
        <dbReference type="EMBL" id="PIO70848.1"/>
    </source>
</evidence>
<dbReference type="OrthoDB" id="5775818at2759"/>
<keyword evidence="2" id="KW-1185">Reference proteome</keyword>
<accession>A0A2G9UKQ0</accession>
<organism evidence="1 2">
    <name type="scientific">Teladorsagia circumcincta</name>
    <name type="common">Brown stomach worm</name>
    <name type="synonym">Ostertagia circumcincta</name>
    <dbReference type="NCBI Taxonomy" id="45464"/>
    <lineage>
        <taxon>Eukaryota</taxon>
        <taxon>Metazoa</taxon>
        <taxon>Ecdysozoa</taxon>
        <taxon>Nematoda</taxon>
        <taxon>Chromadorea</taxon>
        <taxon>Rhabditida</taxon>
        <taxon>Rhabditina</taxon>
        <taxon>Rhabditomorpha</taxon>
        <taxon>Strongyloidea</taxon>
        <taxon>Trichostrongylidae</taxon>
        <taxon>Teladorsagia</taxon>
    </lineage>
</organism>
<dbReference type="EMBL" id="KZ346135">
    <property type="protein sequence ID" value="PIO70848.1"/>
    <property type="molecule type" value="Genomic_DNA"/>
</dbReference>